<evidence type="ECO:0000313" key="5">
    <source>
        <dbReference type="EMBL" id="GAA1871102.1"/>
    </source>
</evidence>
<dbReference type="CDD" id="cd09007">
    <property type="entry name" value="NP-I_spr0068"/>
    <property type="match status" value="1"/>
</dbReference>
<dbReference type="InterPro" id="IPR035994">
    <property type="entry name" value="Nucleoside_phosphorylase_sf"/>
</dbReference>
<evidence type="ECO:0000259" key="4">
    <source>
        <dbReference type="Pfam" id="PF01048"/>
    </source>
</evidence>
<dbReference type="Proteomes" id="UP001500449">
    <property type="component" value="Unassembled WGS sequence"/>
</dbReference>
<reference evidence="5 6" key="1">
    <citation type="journal article" date="2019" name="Int. J. Syst. Evol. Microbiol.">
        <title>The Global Catalogue of Microorganisms (GCM) 10K type strain sequencing project: providing services to taxonomists for standard genome sequencing and annotation.</title>
        <authorList>
            <consortium name="The Broad Institute Genomics Platform"/>
            <consortium name="The Broad Institute Genome Sequencing Center for Infectious Disease"/>
            <person name="Wu L."/>
            <person name="Ma J."/>
        </authorList>
    </citation>
    <scope>NUCLEOTIDE SEQUENCE [LARGE SCALE GENOMIC DNA]</scope>
    <source>
        <strain evidence="5 6">JCM 16009</strain>
    </source>
</reference>
<feature type="domain" description="Nucleoside phosphorylase" evidence="4">
    <location>
        <begin position="67"/>
        <end position="264"/>
    </location>
</feature>
<proteinExistence type="predicted"/>
<accession>A0ABN2NIR7</accession>
<dbReference type="Gene3D" id="3.40.50.1580">
    <property type="entry name" value="Nucleoside phosphorylase domain"/>
    <property type="match status" value="1"/>
</dbReference>
<evidence type="ECO:0000256" key="2">
    <source>
        <dbReference type="ARBA" id="ARBA00021980"/>
    </source>
</evidence>
<evidence type="ECO:0000313" key="6">
    <source>
        <dbReference type="Proteomes" id="UP001500449"/>
    </source>
</evidence>
<dbReference type="InterPro" id="IPR000845">
    <property type="entry name" value="Nucleoside_phosphorylase_d"/>
</dbReference>
<dbReference type="SUPFAM" id="SSF53167">
    <property type="entry name" value="Purine and uridine phosphorylases"/>
    <property type="match status" value="1"/>
</dbReference>
<sequence>MRRARTASSSAPSGCGMGLPFRPVSSSTVAAPGMIGGVDLPLLEDDLDQPALLNPDRVVPRRELPERAVLCFFPEVVAALEPVETVRLSSELGPWPVHVVERGGERLAVIQPGVGAPLSVIFFEELIALGVRAAVAVGGAGSLVPELTLGHAIVVGSALRDEGTSFHYLPAGRVVDADAAGVAALTGVLDAAGVPHVTTRVWTTDAVFRETRSRVDRRVAEGCAAVDMEASALIAVARHRGVRLAHLLLAGDSLAGDEWEHRGWTTAREARAGLFELAADAALAL</sequence>
<dbReference type="PANTHER" id="PTHR43691:SF11">
    <property type="entry name" value="FI09636P-RELATED"/>
    <property type="match status" value="1"/>
</dbReference>
<comment type="caution">
    <text evidence="5">The sequence shown here is derived from an EMBL/GenBank/DDBJ whole genome shotgun (WGS) entry which is preliminary data.</text>
</comment>
<dbReference type="EMBL" id="BAAAQK010000025">
    <property type="protein sequence ID" value="GAA1871102.1"/>
    <property type="molecule type" value="Genomic_DNA"/>
</dbReference>
<evidence type="ECO:0000256" key="3">
    <source>
        <dbReference type="ARBA" id="ARBA00048447"/>
    </source>
</evidence>
<protein>
    <recommendedName>
        <fullName evidence="2">Uridine phosphorylase</fullName>
        <ecNumber evidence="1">2.4.2.3</ecNumber>
    </recommendedName>
</protein>
<organism evidence="5 6">
    <name type="scientific">Pseudonocardia ailaonensis</name>
    <dbReference type="NCBI Taxonomy" id="367279"/>
    <lineage>
        <taxon>Bacteria</taxon>
        <taxon>Bacillati</taxon>
        <taxon>Actinomycetota</taxon>
        <taxon>Actinomycetes</taxon>
        <taxon>Pseudonocardiales</taxon>
        <taxon>Pseudonocardiaceae</taxon>
        <taxon>Pseudonocardia</taxon>
    </lineage>
</organism>
<comment type="catalytic activity">
    <reaction evidence="3">
        <text>uridine + phosphate = alpha-D-ribose 1-phosphate + uracil</text>
        <dbReference type="Rhea" id="RHEA:24388"/>
        <dbReference type="ChEBI" id="CHEBI:16704"/>
        <dbReference type="ChEBI" id="CHEBI:17568"/>
        <dbReference type="ChEBI" id="CHEBI:43474"/>
        <dbReference type="ChEBI" id="CHEBI:57720"/>
        <dbReference type="EC" id="2.4.2.3"/>
    </reaction>
</comment>
<dbReference type="EC" id="2.4.2.3" evidence="1"/>
<name>A0ABN2NIR7_9PSEU</name>
<keyword evidence="6" id="KW-1185">Reference proteome</keyword>
<dbReference type="PANTHER" id="PTHR43691">
    <property type="entry name" value="URIDINE PHOSPHORYLASE"/>
    <property type="match status" value="1"/>
</dbReference>
<dbReference type="Pfam" id="PF01048">
    <property type="entry name" value="PNP_UDP_1"/>
    <property type="match status" value="1"/>
</dbReference>
<evidence type="ECO:0000256" key="1">
    <source>
        <dbReference type="ARBA" id="ARBA00011888"/>
    </source>
</evidence>
<gene>
    <name evidence="5" type="ORF">GCM10009836_59820</name>
</gene>